<dbReference type="EnsemblMetazoa" id="SCAU013753-RA">
    <property type="protein sequence ID" value="SCAU013753-PA"/>
    <property type="gene ID" value="SCAU013753"/>
</dbReference>
<dbReference type="GO" id="GO:0004653">
    <property type="term" value="F:polypeptide N-acetylgalactosaminyltransferase activity"/>
    <property type="evidence" value="ECO:0007669"/>
    <property type="project" value="TreeGrafter"/>
</dbReference>
<dbReference type="PROSITE" id="PS50231">
    <property type="entry name" value="RICIN_B_LECTIN"/>
    <property type="match status" value="1"/>
</dbReference>
<dbReference type="GO" id="GO:0006493">
    <property type="term" value="P:protein O-linked glycosylation"/>
    <property type="evidence" value="ECO:0007669"/>
    <property type="project" value="TreeGrafter"/>
</dbReference>
<feature type="domain" description="Ricin B lectin" evidence="3">
    <location>
        <begin position="100"/>
        <end position="221"/>
    </location>
</feature>
<evidence type="ECO:0000256" key="2">
    <source>
        <dbReference type="ARBA" id="ARBA00023157"/>
    </source>
</evidence>
<dbReference type="Gene3D" id="2.80.10.50">
    <property type="match status" value="1"/>
</dbReference>
<dbReference type="Gene3D" id="1.10.8.460">
    <property type="entry name" value="ppGaNTase-T1 linker domain-like"/>
    <property type="match status" value="1"/>
</dbReference>
<dbReference type="PANTHER" id="PTHR11675:SF131">
    <property type="entry name" value="POLYPEPTIDE N-ACETYLGALACTOSAMINYLTRANSFERASE 9-RELATED"/>
    <property type="match status" value="1"/>
</dbReference>
<dbReference type="FunFam" id="2.80.10.50:FF:000096">
    <property type="entry name" value="Polypeptide N-acetylgalactosaminyltransferase"/>
    <property type="match status" value="1"/>
</dbReference>
<dbReference type="GO" id="GO:0005794">
    <property type="term" value="C:Golgi apparatus"/>
    <property type="evidence" value="ECO:0007669"/>
    <property type="project" value="TreeGrafter"/>
</dbReference>
<evidence type="ECO:0000256" key="1">
    <source>
        <dbReference type="ARBA" id="ARBA00022734"/>
    </source>
</evidence>
<keyword evidence="1" id="KW-0430">Lectin</keyword>
<keyword evidence="2" id="KW-1015">Disulfide bond</keyword>
<dbReference type="Proteomes" id="UP000095300">
    <property type="component" value="Unassembled WGS sequence"/>
</dbReference>
<dbReference type="InterPro" id="IPR035992">
    <property type="entry name" value="Ricin_B-like_lectins"/>
</dbReference>
<dbReference type="InterPro" id="IPR000772">
    <property type="entry name" value="Ricin_B_lectin"/>
</dbReference>
<reference evidence="4" key="1">
    <citation type="submission" date="2020-05" db="UniProtKB">
        <authorList>
            <consortium name="EnsemblMetazoa"/>
        </authorList>
    </citation>
    <scope>IDENTIFICATION</scope>
    <source>
        <strain evidence="4">USDA</strain>
    </source>
</reference>
<dbReference type="GO" id="GO:0030246">
    <property type="term" value="F:carbohydrate binding"/>
    <property type="evidence" value="ECO:0007669"/>
    <property type="project" value="UniProtKB-KW"/>
</dbReference>
<dbReference type="Pfam" id="PF00652">
    <property type="entry name" value="Ricin_B_lectin"/>
    <property type="match status" value="1"/>
</dbReference>
<name>A0A1I8Q497_STOCA</name>
<proteinExistence type="predicted"/>
<accession>A0A1I8Q497</accession>
<dbReference type="PANTHER" id="PTHR11675">
    <property type="entry name" value="N-ACETYLGALACTOSAMINYLTRANSFERASE"/>
    <property type="match status" value="1"/>
</dbReference>
<evidence type="ECO:0000313" key="5">
    <source>
        <dbReference type="Proteomes" id="UP000095300"/>
    </source>
</evidence>
<dbReference type="AlphaFoldDB" id="A0A1I8Q497"/>
<organism evidence="4 5">
    <name type="scientific">Stomoxys calcitrans</name>
    <name type="common">Stable fly</name>
    <name type="synonym">Conops calcitrans</name>
    <dbReference type="NCBI Taxonomy" id="35570"/>
    <lineage>
        <taxon>Eukaryota</taxon>
        <taxon>Metazoa</taxon>
        <taxon>Ecdysozoa</taxon>
        <taxon>Arthropoda</taxon>
        <taxon>Hexapoda</taxon>
        <taxon>Insecta</taxon>
        <taxon>Pterygota</taxon>
        <taxon>Neoptera</taxon>
        <taxon>Endopterygota</taxon>
        <taxon>Diptera</taxon>
        <taxon>Brachycera</taxon>
        <taxon>Muscomorpha</taxon>
        <taxon>Muscoidea</taxon>
        <taxon>Muscidae</taxon>
        <taxon>Stomoxys</taxon>
    </lineage>
</organism>
<gene>
    <name evidence="4" type="primary">106094567</name>
</gene>
<evidence type="ECO:0000259" key="3">
    <source>
        <dbReference type="SMART" id="SM00458"/>
    </source>
</evidence>
<dbReference type="CDD" id="cd23462">
    <property type="entry name" value="beta-trefoil_Ricin_Pgant9-like"/>
    <property type="match status" value="1"/>
</dbReference>
<dbReference type="SMART" id="SM00458">
    <property type="entry name" value="RICIN"/>
    <property type="match status" value="1"/>
</dbReference>
<evidence type="ECO:0000313" key="4">
    <source>
        <dbReference type="EnsemblMetazoa" id="SCAU013753-PA"/>
    </source>
</evidence>
<dbReference type="STRING" id="35570.A0A1I8Q497"/>
<protein>
    <recommendedName>
        <fullName evidence="3">Ricin B lectin domain-containing protein</fullName>
    </recommendedName>
</protein>
<sequence>MLLFCMFVLSSQFSGFLLVLLFLQWRSGVNVLKKNSVRLAEVWLDDYAKYYYQRIGNDKGDYGDVSSRRKLRENLGCKNFKWYLDNVYPELFIPGESVAYGEIRNLGAGGRTCLDSPARKKDLKKPVGLYPCHNQGGNQYWMLSKAGEIRRDEACLDYAGHDVMLYPCHGSKGNQFWTFNNETKQIRHGSSDKCLAINEKRDKIVMEECNVGHLRQHWRLENYDPSKL</sequence>
<keyword evidence="5" id="KW-1185">Reference proteome</keyword>
<dbReference type="VEuPathDB" id="VectorBase:SCAU013753"/>
<dbReference type="SUPFAM" id="SSF50370">
    <property type="entry name" value="Ricin B-like lectins"/>
    <property type="match status" value="1"/>
</dbReference>